<evidence type="ECO:0000256" key="6">
    <source>
        <dbReference type="ARBA" id="ARBA00023180"/>
    </source>
</evidence>
<evidence type="ECO:0000256" key="7">
    <source>
        <dbReference type="RuleBase" id="RU361156"/>
    </source>
</evidence>
<keyword evidence="5 7" id="KW-0378">Hydrolase</keyword>
<dbReference type="PROSITE" id="PS00131">
    <property type="entry name" value="CARBOXYPEPT_SER_SER"/>
    <property type="match status" value="1"/>
</dbReference>
<keyword evidence="2 7" id="KW-0121">Carboxypeptidase</keyword>
<dbReference type="AlphaFoldDB" id="A0A1Y2BKM9"/>
<dbReference type="SUPFAM" id="SSF53474">
    <property type="entry name" value="alpha/beta-Hydrolases"/>
    <property type="match status" value="1"/>
</dbReference>
<reference evidence="8 9" key="1">
    <citation type="submission" date="2016-07" db="EMBL/GenBank/DDBJ databases">
        <title>Pervasive Adenine N6-methylation of Active Genes in Fungi.</title>
        <authorList>
            <consortium name="DOE Joint Genome Institute"/>
            <person name="Mondo S.J."/>
            <person name="Dannebaum R.O."/>
            <person name="Kuo R.C."/>
            <person name="Labutti K."/>
            <person name="Haridas S."/>
            <person name="Kuo A."/>
            <person name="Salamov A."/>
            <person name="Ahrendt S.R."/>
            <person name="Lipzen A."/>
            <person name="Sullivan W."/>
            <person name="Andreopoulos W.B."/>
            <person name="Clum A."/>
            <person name="Lindquist E."/>
            <person name="Daum C."/>
            <person name="Ramamoorthy G.K."/>
            <person name="Gryganskyi A."/>
            <person name="Culley D."/>
            <person name="Magnuson J.K."/>
            <person name="James T.Y."/>
            <person name="O'Malley M.A."/>
            <person name="Stajich J.E."/>
            <person name="Spatafora J.W."/>
            <person name="Visel A."/>
            <person name="Grigoriev I.V."/>
        </authorList>
    </citation>
    <scope>NUCLEOTIDE SEQUENCE [LARGE SCALE GENOMIC DNA]</scope>
    <source>
        <strain evidence="8 9">68-887.2</strain>
    </source>
</reference>
<dbReference type="GO" id="GO:0006508">
    <property type="term" value="P:proteolysis"/>
    <property type="evidence" value="ECO:0007669"/>
    <property type="project" value="UniProtKB-KW"/>
</dbReference>
<dbReference type="STRING" id="71784.A0A1Y2BKM9"/>
<dbReference type="Pfam" id="PF00450">
    <property type="entry name" value="Peptidase_S10"/>
    <property type="match status" value="1"/>
</dbReference>
<dbReference type="InterPro" id="IPR001563">
    <property type="entry name" value="Peptidase_S10"/>
</dbReference>
<evidence type="ECO:0000256" key="5">
    <source>
        <dbReference type="ARBA" id="ARBA00022801"/>
    </source>
</evidence>
<dbReference type="InterPro" id="IPR018202">
    <property type="entry name" value="Ser_caboxypep_ser_AS"/>
</dbReference>
<keyword evidence="6" id="KW-0325">Glycoprotein</keyword>
<comment type="caution">
    <text evidence="8">The sequence shown here is derived from an EMBL/GenBank/DDBJ whole genome shotgun (WGS) entry which is preliminary data.</text>
</comment>
<dbReference type="PANTHER" id="PTHR11802">
    <property type="entry name" value="SERINE PROTEASE FAMILY S10 SERINE CARBOXYPEPTIDASE"/>
    <property type="match status" value="1"/>
</dbReference>
<feature type="chain" id="PRO_5010897751" description="Carboxypeptidase" evidence="7">
    <location>
        <begin position="20"/>
        <end position="491"/>
    </location>
</feature>
<dbReference type="Gene3D" id="1.10.287.410">
    <property type="match status" value="1"/>
</dbReference>
<dbReference type="InterPro" id="IPR033124">
    <property type="entry name" value="Ser_caboxypep_his_AS"/>
</dbReference>
<evidence type="ECO:0000256" key="3">
    <source>
        <dbReference type="ARBA" id="ARBA00022670"/>
    </source>
</evidence>
<evidence type="ECO:0000313" key="8">
    <source>
        <dbReference type="EMBL" id="ORY35324.1"/>
    </source>
</evidence>
<keyword evidence="4 7" id="KW-0732">Signal</keyword>
<dbReference type="InParanoid" id="A0A1Y2BKM9"/>
<accession>A0A1Y2BKM9</accession>
<proteinExistence type="inferred from homology"/>
<sequence>MRLSTCLLAATVLAVPAWARSTQQTVIPGPVDRLSSLQTGQDYVTVTSAHHPGHKVRIKSHKGWCEENAKSYTGYIDAADGKQLFFYFFESRSKPSEDDVVMWINGGPGGSSAMGLFMEQGPCRIKENPETPYDTYTNPYAWNEKANVFFLDQPVGVGFSHGENGQIITNTLDAAKDVASFIDIFFDTFKEYKGRPFHMTGESYGGRYLPVFASAVYDQNAKLLKQGREPVNLKSVMIGNGGTSLFKLIESSFEFACTKHVDLGRSVLEIGQCIQMAEAVPKCHKMLQKYCLDTSDYTSCRMWSQYCINFWTGTAALAEVNWYNVNQSCSAQEREEDRCLAGSSDVEQYLNLNATRKLLGVDDHIKKFELSSNKVNTDFHAALDFEHQTYYWVAQLLERGIKVLNYVGTLDAACDHIGQSKWMAEMPWTGQAAYLAAATEDWVVDGEVAGTFKTAGDLTLLKVYGAGHLVPTDKPKESLVLLNEWIESTRH</sequence>
<dbReference type="PROSITE" id="PS00560">
    <property type="entry name" value="CARBOXYPEPT_SER_HIS"/>
    <property type="match status" value="1"/>
</dbReference>
<feature type="signal peptide" evidence="7">
    <location>
        <begin position="1"/>
        <end position="19"/>
    </location>
</feature>
<dbReference type="GO" id="GO:0004185">
    <property type="term" value="F:serine-type carboxypeptidase activity"/>
    <property type="evidence" value="ECO:0007669"/>
    <property type="project" value="UniProtKB-UniRule"/>
</dbReference>
<dbReference type="Gene3D" id="3.40.50.1820">
    <property type="entry name" value="alpha/beta hydrolase"/>
    <property type="match status" value="1"/>
</dbReference>
<dbReference type="GO" id="GO:0000324">
    <property type="term" value="C:fungal-type vacuole"/>
    <property type="evidence" value="ECO:0007669"/>
    <property type="project" value="TreeGrafter"/>
</dbReference>
<dbReference type="PRINTS" id="PR00724">
    <property type="entry name" value="CRBOXYPTASEC"/>
</dbReference>
<dbReference type="InterPro" id="IPR029058">
    <property type="entry name" value="AB_hydrolase_fold"/>
</dbReference>
<evidence type="ECO:0000256" key="1">
    <source>
        <dbReference type="ARBA" id="ARBA00009431"/>
    </source>
</evidence>
<protein>
    <recommendedName>
        <fullName evidence="7">Carboxypeptidase</fullName>
        <ecNumber evidence="7">3.4.16.-</ecNumber>
    </recommendedName>
</protein>
<dbReference type="OrthoDB" id="443318at2759"/>
<evidence type="ECO:0000256" key="2">
    <source>
        <dbReference type="ARBA" id="ARBA00022645"/>
    </source>
</evidence>
<organism evidence="8 9">
    <name type="scientific">Naematelia encephala</name>
    <dbReference type="NCBI Taxonomy" id="71784"/>
    <lineage>
        <taxon>Eukaryota</taxon>
        <taxon>Fungi</taxon>
        <taxon>Dikarya</taxon>
        <taxon>Basidiomycota</taxon>
        <taxon>Agaricomycotina</taxon>
        <taxon>Tremellomycetes</taxon>
        <taxon>Tremellales</taxon>
        <taxon>Naemateliaceae</taxon>
        <taxon>Naematelia</taxon>
    </lineage>
</organism>
<name>A0A1Y2BKM9_9TREE</name>
<gene>
    <name evidence="8" type="ORF">BCR39DRAFT_508784</name>
</gene>
<evidence type="ECO:0000313" key="9">
    <source>
        <dbReference type="Proteomes" id="UP000193986"/>
    </source>
</evidence>
<dbReference type="Proteomes" id="UP000193986">
    <property type="component" value="Unassembled WGS sequence"/>
</dbReference>
<comment type="similarity">
    <text evidence="1 7">Belongs to the peptidase S10 family.</text>
</comment>
<dbReference type="EC" id="3.4.16.-" evidence="7"/>
<keyword evidence="3 7" id="KW-0645">Protease</keyword>
<keyword evidence="9" id="KW-1185">Reference proteome</keyword>
<dbReference type="EMBL" id="MCFC01000001">
    <property type="protein sequence ID" value="ORY35324.1"/>
    <property type="molecule type" value="Genomic_DNA"/>
</dbReference>
<dbReference type="PANTHER" id="PTHR11802:SF113">
    <property type="entry name" value="SERINE CARBOXYPEPTIDASE CTSA-4.1"/>
    <property type="match status" value="1"/>
</dbReference>
<evidence type="ECO:0000256" key="4">
    <source>
        <dbReference type="ARBA" id="ARBA00022729"/>
    </source>
</evidence>